<dbReference type="PANTHER" id="PTHR45138:SF9">
    <property type="entry name" value="DIGUANYLATE CYCLASE DGCM-RELATED"/>
    <property type="match status" value="1"/>
</dbReference>
<feature type="domain" description="GGDEF" evidence="4">
    <location>
        <begin position="217"/>
        <end position="351"/>
    </location>
</feature>
<dbReference type="AlphaFoldDB" id="A0A158M2E8"/>
<dbReference type="RefSeq" id="WP_005012223.1">
    <property type="nucleotide sequence ID" value="NZ_JFZZ01000091.1"/>
</dbReference>
<dbReference type="PATRIC" id="fig|1331206.3.peg.2452"/>
<dbReference type="PROSITE" id="PS50887">
    <property type="entry name" value="GGDEF"/>
    <property type="match status" value="1"/>
</dbReference>
<dbReference type="GeneID" id="93120957"/>
<feature type="transmembrane region" description="Helical" evidence="3">
    <location>
        <begin position="88"/>
        <end position="107"/>
    </location>
</feature>
<dbReference type="Gene3D" id="3.30.70.270">
    <property type="match status" value="1"/>
</dbReference>
<dbReference type="SMART" id="SM00267">
    <property type="entry name" value="GGDEF"/>
    <property type="match status" value="1"/>
</dbReference>
<reference evidence="5 6" key="1">
    <citation type="submission" date="2014-03" db="EMBL/GenBank/DDBJ databases">
        <title>Genome sequence of Bordetella holmseii.</title>
        <authorList>
            <person name="Harvill E."/>
            <person name="Goodfield L.L."/>
            <person name="Ivanov Y."/>
            <person name="Meyer J.A."/>
            <person name="Newth C."/>
            <person name="Cassiday P."/>
            <person name="Tondella M.L."/>
            <person name="Liao P."/>
            <person name="Zimmerman J."/>
            <person name="Meert K."/>
            <person name="Wessel D."/>
            <person name="Berger J."/>
            <person name="Dean J.M."/>
            <person name="Holubkov R."/>
            <person name="Burr J."/>
            <person name="Liu T."/>
            <person name="Brinkac L.M."/>
            <person name="Sanka R."/>
            <person name="Kim M."/>
            <person name="Losada L."/>
        </authorList>
    </citation>
    <scope>NUCLEOTIDE SEQUENCE [LARGE SCALE GENOMIC DNA]</scope>
    <source>
        <strain evidence="5 6">CDC-H585-BH</strain>
    </source>
</reference>
<dbReference type="GO" id="GO:0052621">
    <property type="term" value="F:diguanylate cyclase activity"/>
    <property type="evidence" value="ECO:0007669"/>
    <property type="project" value="UniProtKB-EC"/>
</dbReference>
<comment type="catalytic activity">
    <reaction evidence="2">
        <text>2 GTP = 3',3'-c-di-GMP + 2 diphosphate</text>
        <dbReference type="Rhea" id="RHEA:24898"/>
        <dbReference type="ChEBI" id="CHEBI:33019"/>
        <dbReference type="ChEBI" id="CHEBI:37565"/>
        <dbReference type="ChEBI" id="CHEBI:58805"/>
        <dbReference type="EC" id="2.7.7.65"/>
    </reaction>
</comment>
<feature type="transmembrane region" description="Helical" evidence="3">
    <location>
        <begin position="5"/>
        <end position="23"/>
    </location>
</feature>
<evidence type="ECO:0000313" key="6">
    <source>
        <dbReference type="Proteomes" id="UP000026682"/>
    </source>
</evidence>
<dbReference type="FunFam" id="3.30.70.270:FF:000001">
    <property type="entry name" value="Diguanylate cyclase domain protein"/>
    <property type="match status" value="1"/>
</dbReference>
<dbReference type="Proteomes" id="UP000026682">
    <property type="component" value="Unassembled WGS sequence"/>
</dbReference>
<keyword evidence="3" id="KW-0812">Transmembrane</keyword>
<dbReference type="InterPro" id="IPR043128">
    <property type="entry name" value="Rev_trsase/Diguanyl_cyclase"/>
</dbReference>
<evidence type="ECO:0000313" key="5">
    <source>
        <dbReference type="EMBL" id="KAK89705.1"/>
    </source>
</evidence>
<name>A0A158M2E8_9BORD</name>
<evidence type="ECO:0000256" key="1">
    <source>
        <dbReference type="ARBA" id="ARBA00012528"/>
    </source>
</evidence>
<keyword evidence="3" id="KW-1133">Transmembrane helix</keyword>
<dbReference type="CDD" id="cd01949">
    <property type="entry name" value="GGDEF"/>
    <property type="match status" value="1"/>
</dbReference>
<dbReference type="SUPFAM" id="SSF55073">
    <property type="entry name" value="Nucleotide cyclase"/>
    <property type="match status" value="1"/>
</dbReference>
<dbReference type="InterPro" id="IPR029787">
    <property type="entry name" value="Nucleotide_cyclase"/>
</dbReference>
<comment type="caution">
    <text evidence="5">The sequence shown here is derived from an EMBL/GenBank/DDBJ whole genome shotgun (WGS) entry which is preliminary data.</text>
</comment>
<dbReference type="NCBIfam" id="TIGR00254">
    <property type="entry name" value="GGDEF"/>
    <property type="match status" value="1"/>
</dbReference>
<keyword evidence="3" id="KW-0472">Membrane</keyword>
<sequence length="363" mass="39594">MGLEVFAFGNLMLGCAYVLQLLGHSSDGLVLSLVNHTLTLCAPVAYLLGAMRFFNRPTAVRKPLLILALLYTAAQLAVQTAWGTEARHALLAGSCALLFLGMSLAALRGMRTYARDMPVEMAIFAALIAGICVLNAAKLVMILSAGLLDMGSRFQMVFYLYMSFLGTVLPPATVWLVLRRLTDELQTLATRDPLTGLLNRRGLTDSLAAHFRSRHAAPVQLLMMDIDHFKQINDTYGHLVGDSVLSHIGEVLTATAPKTNLICRMGGEEFIIICMQPEQSAMRLAEDIRLAIARLAIRTSNPQEYIRCTATIAVSRPFHEALALDHALQDADLALYRGKTSGRNRVETVRPDAATPADTIQTA</sequence>
<dbReference type="PANTHER" id="PTHR45138">
    <property type="entry name" value="REGULATORY COMPONENTS OF SENSORY TRANSDUCTION SYSTEM"/>
    <property type="match status" value="1"/>
</dbReference>
<dbReference type="Pfam" id="PF00990">
    <property type="entry name" value="GGDEF"/>
    <property type="match status" value="1"/>
</dbReference>
<gene>
    <name evidence="5" type="ORF">L497_0164</name>
</gene>
<feature type="transmembrane region" description="Helical" evidence="3">
    <location>
        <begin position="158"/>
        <end position="178"/>
    </location>
</feature>
<organism evidence="5 6">
    <name type="scientific">Bordetella holmesii CDC-H585-BH</name>
    <dbReference type="NCBI Taxonomy" id="1331206"/>
    <lineage>
        <taxon>Bacteria</taxon>
        <taxon>Pseudomonadati</taxon>
        <taxon>Pseudomonadota</taxon>
        <taxon>Betaproteobacteria</taxon>
        <taxon>Burkholderiales</taxon>
        <taxon>Alcaligenaceae</taxon>
        <taxon>Bordetella</taxon>
    </lineage>
</organism>
<proteinExistence type="predicted"/>
<evidence type="ECO:0000256" key="3">
    <source>
        <dbReference type="SAM" id="Phobius"/>
    </source>
</evidence>
<dbReference type="EC" id="2.7.7.65" evidence="1"/>
<dbReference type="InterPro" id="IPR050469">
    <property type="entry name" value="Diguanylate_Cyclase"/>
</dbReference>
<feature type="transmembrane region" description="Helical" evidence="3">
    <location>
        <begin position="119"/>
        <end position="146"/>
    </location>
</feature>
<accession>A0A158M2E8</accession>
<feature type="transmembrane region" description="Helical" evidence="3">
    <location>
        <begin position="29"/>
        <end position="51"/>
    </location>
</feature>
<dbReference type="STRING" id="35814.BBB42_04255"/>
<evidence type="ECO:0000256" key="2">
    <source>
        <dbReference type="ARBA" id="ARBA00034247"/>
    </source>
</evidence>
<dbReference type="InterPro" id="IPR000160">
    <property type="entry name" value="GGDEF_dom"/>
</dbReference>
<protein>
    <recommendedName>
        <fullName evidence="1">diguanylate cyclase</fullName>
        <ecNumber evidence="1">2.7.7.65</ecNumber>
    </recommendedName>
</protein>
<dbReference type="EMBL" id="JFZZ01000091">
    <property type="protein sequence ID" value="KAK89705.1"/>
    <property type="molecule type" value="Genomic_DNA"/>
</dbReference>
<feature type="transmembrane region" description="Helical" evidence="3">
    <location>
        <begin position="63"/>
        <end position="82"/>
    </location>
</feature>
<evidence type="ECO:0000259" key="4">
    <source>
        <dbReference type="PROSITE" id="PS50887"/>
    </source>
</evidence>